<evidence type="ECO:0000313" key="2">
    <source>
        <dbReference type="Proteomes" id="UP000268048"/>
    </source>
</evidence>
<dbReference type="AlphaFoldDB" id="A0A3G7TK49"/>
<dbReference type="RefSeq" id="WP_124319566.1">
    <property type="nucleotide sequence ID" value="NZ_CP027753.1"/>
</dbReference>
<dbReference type="Proteomes" id="UP000268048">
    <property type="component" value="Chromosome"/>
</dbReference>
<evidence type="ECO:0000313" key="1">
    <source>
        <dbReference type="EMBL" id="AZE47221.1"/>
    </source>
</evidence>
<reference evidence="1 2" key="1">
    <citation type="submission" date="2018-03" db="EMBL/GenBank/DDBJ databases">
        <title>Diversity of phytobeneficial traits revealed by whole-genome analysis of worldwide-isolated phenazine-producing Pseudomonas spp.</title>
        <authorList>
            <person name="Biessy A."/>
            <person name="Novinscak A."/>
            <person name="Blom J."/>
            <person name="Leger G."/>
            <person name="Thomashow L.S."/>
            <person name="Cazorla F.M."/>
            <person name="Josic D."/>
            <person name="Filion M."/>
        </authorList>
    </citation>
    <scope>NUCLEOTIDE SEQUENCE [LARGE SCALE GENOMIC DNA]</scope>
    <source>
        <strain evidence="1 2">B25</strain>
    </source>
</reference>
<sequence>MSDNNRLKSRLTFKSSEVFSFPGADEHYRATVKLTPSRLIRVTLHDFKACFTTQQAYEIASGLIKAVLSSFDHNHPKSDKSNIQTTHDNWAVLIERHEPFVSQETSDLLQVVMTGGNFLMKGVLLDPEPVVEFKGGEEPIYDFQIRLDGQYVLMCFGWVGWSLSRSEAQWLAEQLWTAVFLATKPSPVISK</sequence>
<protein>
    <submittedName>
        <fullName evidence="1">Uncharacterized protein</fullName>
    </submittedName>
</protein>
<proteinExistence type="predicted"/>
<accession>A0A3G7TK49</accession>
<organism evidence="1 2">
    <name type="scientific">Pseudomonas chlororaphis</name>
    <dbReference type="NCBI Taxonomy" id="587753"/>
    <lineage>
        <taxon>Bacteria</taxon>
        <taxon>Pseudomonadati</taxon>
        <taxon>Pseudomonadota</taxon>
        <taxon>Gammaproteobacteria</taxon>
        <taxon>Pseudomonadales</taxon>
        <taxon>Pseudomonadaceae</taxon>
        <taxon>Pseudomonas</taxon>
    </lineage>
</organism>
<dbReference type="EMBL" id="CP027753">
    <property type="protein sequence ID" value="AZE47221.1"/>
    <property type="molecule type" value="Genomic_DNA"/>
</dbReference>
<name>A0A3G7TK49_9PSED</name>
<gene>
    <name evidence="1" type="ORF">C4K04_1531</name>
</gene>